<organism evidence="2 3">
    <name type="scientific">Rhizobium mesoamericanum STM3625</name>
    <dbReference type="NCBI Taxonomy" id="1211777"/>
    <lineage>
        <taxon>Bacteria</taxon>
        <taxon>Pseudomonadati</taxon>
        <taxon>Pseudomonadota</taxon>
        <taxon>Alphaproteobacteria</taxon>
        <taxon>Hyphomicrobiales</taxon>
        <taxon>Rhizobiaceae</taxon>
        <taxon>Rhizobium/Agrobacterium group</taxon>
        <taxon>Rhizobium</taxon>
    </lineage>
</organism>
<gene>
    <name evidence="2" type="ORF">BN77_3471</name>
</gene>
<protein>
    <recommendedName>
        <fullName evidence="1">Alcohol dehydrogenase-like C-terminal domain-containing protein</fullName>
    </recommendedName>
</protein>
<dbReference type="HOGENOM" id="CLU_1957808_0_0_5"/>
<dbReference type="SUPFAM" id="SSF51735">
    <property type="entry name" value="NAD(P)-binding Rossmann-fold domains"/>
    <property type="match status" value="1"/>
</dbReference>
<dbReference type="eggNOG" id="COG0604">
    <property type="taxonomic scope" value="Bacteria"/>
</dbReference>
<feature type="domain" description="Alcohol dehydrogenase-like C-terminal" evidence="1">
    <location>
        <begin position="23"/>
        <end position="93"/>
    </location>
</feature>
<proteinExistence type="predicted"/>
<name>K0PYD6_9HYPH</name>
<dbReference type="AlphaFoldDB" id="K0PYD6"/>
<evidence type="ECO:0000259" key="1">
    <source>
        <dbReference type="Pfam" id="PF00107"/>
    </source>
</evidence>
<dbReference type="Pfam" id="PF00107">
    <property type="entry name" value="ADH_zinc_N"/>
    <property type="match status" value="1"/>
</dbReference>
<dbReference type="Gene3D" id="3.40.50.720">
    <property type="entry name" value="NAD(P)-binding Rossmann-like Domain"/>
    <property type="match status" value="1"/>
</dbReference>
<accession>K0PYD6</accession>
<evidence type="ECO:0000313" key="2">
    <source>
        <dbReference type="EMBL" id="CCM76457.1"/>
    </source>
</evidence>
<dbReference type="InterPro" id="IPR036291">
    <property type="entry name" value="NAD(P)-bd_dom_sf"/>
</dbReference>
<comment type="caution">
    <text evidence="2">The sequence shown here is derived from an EMBL/GenBank/DDBJ whole genome shotgun (WGS) entry which is preliminary data.</text>
</comment>
<dbReference type="Proteomes" id="UP000009319">
    <property type="component" value="Unassembled WGS sequence"/>
</dbReference>
<dbReference type="InterPro" id="IPR013149">
    <property type="entry name" value="ADH-like_C"/>
</dbReference>
<reference evidence="2 3" key="1">
    <citation type="journal article" date="2013" name="Genome Announc.">
        <title>Draft Genome Sequence of Rhizobium mesoamericanum STM3625, a Nitrogen-Fixing Symbiont of Mimosa pudica Isolated in French Guiana (South America).</title>
        <authorList>
            <person name="Moulin L."/>
            <person name="Mornico D."/>
            <person name="Melkonian R."/>
            <person name="Klonowska A."/>
        </authorList>
    </citation>
    <scope>NUCLEOTIDE SEQUENCE [LARGE SCALE GENOMIC DNA]</scope>
    <source>
        <strain evidence="2 3">STM3625</strain>
    </source>
</reference>
<dbReference type="EMBL" id="CANI01000024">
    <property type="protein sequence ID" value="CCM76457.1"/>
    <property type="molecule type" value="Genomic_DNA"/>
</dbReference>
<keyword evidence="3" id="KW-1185">Reference proteome</keyword>
<sequence>MRRRCPLAASAASTCPKPLALGGVGSFAIQFARAAGARVITTASGDGITIADEALAKAHGVSAAFVFHSSDARRLAAVIDKVAGGVQVLIDRVIDLNDGSAGFARQASGRARGKIIVSPEAANSRMVP</sequence>
<evidence type="ECO:0000313" key="3">
    <source>
        <dbReference type="Proteomes" id="UP000009319"/>
    </source>
</evidence>